<dbReference type="InParanoid" id="A0A286UPW7"/>
<accession>A0A286UPW7</accession>
<dbReference type="EMBL" id="NBII01000002">
    <property type="protein sequence ID" value="PAV21579.1"/>
    <property type="molecule type" value="Genomic_DNA"/>
</dbReference>
<organism evidence="1 2">
    <name type="scientific">Pyrrhoderma noxium</name>
    <dbReference type="NCBI Taxonomy" id="2282107"/>
    <lineage>
        <taxon>Eukaryota</taxon>
        <taxon>Fungi</taxon>
        <taxon>Dikarya</taxon>
        <taxon>Basidiomycota</taxon>
        <taxon>Agaricomycotina</taxon>
        <taxon>Agaricomycetes</taxon>
        <taxon>Hymenochaetales</taxon>
        <taxon>Hymenochaetaceae</taxon>
        <taxon>Pyrrhoderma</taxon>
    </lineage>
</organism>
<gene>
    <name evidence="1" type="ORF">PNOK_0153600</name>
</gene>
<sequence>MIEAIVGNIDILITKIGREFEGNVKKETDGFKIRLDGLTRDLDVALLIQLDIKVGGTDENTTDIKEESDAFEKIDEKVEYMLEMDENVLEASGLEANRPKFMSGTQVEILEKINPWTQETSYPNAPLLIGGIGTGKSTVAKTVAK</sequence>
<reference evidence="1 2" key="1">
    <citation type="journal article" date="2017" name="Mol. Ecol.">
        <title>Comparative and population genomic landscape of Phellinus noxius: A hypervariable fungus causing root rot in trees.</title>
        <authorList>
            <person name="Chung C.L."/>
            <person name="Lee T.J."/>
            <person name="Akiba M."/>
            <person name="Lee H.H."/>
            <person name="Kuo T.H."/>
            <person name="Liu D."/>
            <person name="Ke H.M."/>
            <person name="Yokoi T."/>
            <person name="Roa M.B."/>
            <person name="Lu M.J."/>
            <person name="Chang Y.Y."/>
            <person name="Ann P.J."/>
            <person name="Tsai J.N."/>
            <person name="Chen C.Y."/>
            <person name="Tzean S.S."/>
            <person name="Ota Y."/>
            <person name="Hattori T."/>
            <person name="Sahashi N."/>
            <person name="Liou R.F."/>
            <person name="Kikuchi T."/>
            <person name="Tsai I.J."/>
        </authorList>
    </citation>
    <scope>NUCLEOTIDE SEQUENCE [LARGE SCALE GENOMIC DNA]</scope>
    <source>
        <strain evidence="1 2">FFPRI411160</strain>
    </source>
</reference>
<comment type="caution">
    <text evidence="1">The sequence shown here is derived from an EMBL/GenBank/DDBJ whole genome shotgun (WGS) entry which is preliminary data.</text>
</comment>
<dbReference type="OrthoDB" id="3269932at2759"/>
<evidence type="ECO:0000313" key="1">
    <source>
        <dbReference type="EMBL" id="PAV21579.1"/>
    </source>
</evidence>
<keyword evidence="2" id="KW-1185">Reference proteome</keyword>
<dbReference type="AlphaFoldDB" id="A0A286UPW7"/>
<dbReference type="Proteomes" id="UP000217199">
    <property type="component" value="Unassembled WGS sequence"/>
</dbReference>
<protein>
    <submittedName>
        <fullName evidence="1">Uncharacterized protein</fullName>
    </submittedName>
</protein>
<name>A0A286UPW7_9AGAM</name>
<proteinExistence type="predicted"/>
<evidence type="ECO:0000313" key="2">
    <source>
        <dbReference type="Proteomes" id="UP000217199"/>
    </source>
</evidence>